<proteinExistence type="predicted"/>
<sequence length="85" mass="10125">RFLLWRGCNRYYVTDEMVISQYGDDVSLIVNYCHDLQAVTRHTVGGTPWSKFRLVGFETYLDMLEYRGRWYDLDEVKASTDRFAD</sequence>
<name>A0AAV5WI89_9BILA</name>
<feature type="non-terminal residue" evidence="1">
    <location>
        <position position="85"/>
    </location>
</feature>
<organism evidence="1 2">
    <name type="scientific">Pristionchus fissidentatus</name>
    <dbReference type="NCBI Taxonomy" id="1538716"/>
    <lineage>
        <taxon>Eukaryota</taxon>
        <taxon>Metazoa</taxon>
        <taxon>Ecdysozoa</taxon>
        <taxon>Nematoda</taxon>
        <taxon>Chromadorea</taxon>
        <taxon>Rhabditida</taxon>
        <taxon>Rhabditina</taxon>
        <taxon>Diplogasteromorpha</taxon>
        <taxon>Diplogasteroidea</taxon>
        <taxon>Neodiplogasteridae</taxon>
        <taxon>Pristionchus</taxon>
    </lineage>
</organism>
<protein>
    <submittedName>
        <fullName evidence="1">Uncharacterized protein</fullName>
    </submittedName>
</protein>
<keyword evidence="2" id="KW-1185">Reference proteome</keyword>
<evidence type="ECO:0000313" key="1">
    <source>
        <dbReference type="EMBL" id="GMT31996.1"/>
    </source>
</evidence>
<reference evidence="1" key="1">
    <citation type="submission" date="2023-10" db="EMBL/GenBank/DDBJ databases">
        <title>Genome assembly of Pristionchus species.</title>
        <authorList>
            <person name="Yoshida K."/>
            <person name="Sommer R.J."/>
        </authorList>
    </citation>
    <scope>NUCLEOTIDE SEQUENCE</scope>
    <source>
        <strain evidence="1">RS5133</strain>
    </source>
</reference>
<evidence type="ECO:0000313" key="2">
    <source>
        <dbReference type="Proteomes" id="UP001432322"/>
    </source>
</evidence>
<comment type="caution">
    <text evidence="1">The sequence shown here is derived from an EMBL/GenBank/DDBJ whole genome shotgun (WGS) entry which is preliminary data.</text>
</comment>
<dbReference type="Proteomes" id="UP001432322">
    <property type="component" value="Unassembled WGS sequence"/>
</dbReference>
<feature type="non-terminal residue" evidence="1">
    <location>
        <position position="1"/>
    </location>
</feature>
<accession>A0AAV5WI89</accession>
<dbReference type="EMBL" id="BTSY01000006">
    <property type="protein sequence ID" value="GMT31996.1"/>
    <property type="molecule type" value="Genomic_DNA"/>
</dbReference>
<dbReference type="AlphaFoldDB" id="A0AAV5WI89"/>
<gene>
    <name evidence="1" type="ORF">PFISCL1PPCAC_23293</name>
</gene>